<evidence type="ECO:0000313" key="4">
    <source>
        <dbReference type="Proteomes" id="UP000001593"/>
    </source>
</evidence>
<reference evidence="3 4" key="1">
    <citation type="journal article" date="2007" name="Science">
        <title>Sea anemone genome reveals ancestral eumetazoan gene repertoire and genomic organization.</title>
        <authorList>
            <person name="Putnam N.H."/>
            <person name="Srivastava M."/>
            <person name="Hellsten U."/>
            <person name="Dirks B."/>
            <person name="Chapman J."/>
            <person name="Salamov A."/>
            <person name="Terry A."/>
            <person name="Shapiro H."/>
            <person name="Lindquist E."/>
            <person name="Kapitonov V.V."/>
            <person name="Jurka J."/>
            <person name="Genikhovich G."/>
            <person name="Grigoriev I.V."/>
            <person name="Lucas S.M."/>
            <person name="Steele R.E."/>
            <person name="Finnerty J.R."/>
            <person name="Technau U."/>
            <person name="Martindale M.Q."/>
            <person name="Rokhsar D.S."/>
        </authorList>
    </citation>
    <scope>NUCLEOTIDE SEQUENCE [LARGE SCALE GENOMIC DNA]</scope>
    <source>
        <strain evidence="4">CH2 X CH6</strain>
    </source>
</reference>
<dbReference type="SMART" id="SM00554">
    <property type="entry name" value="FAS1"/>
    <property type="match status" value="3"/>
</dbReference>
<dbReference type="GO" id="GO:0050839">
    <property type="term" value="F:cell adhesion molecule binding"/>
    <property type="evidence" value="ECO:0000318"/>
    <property type="project" value="GO_Central"/>
</dbReference>
<dbReference type="PANTHER" id="PTHR10900:SF77">
    <property type="entry name" value="FI19380P1"/>
    <property type="match status" value="1"/>
</dbReference>
<proteinExistence type="predicted"/>
<dbReference type="PhylomeDB" id="A7RJ38"/>
<feature type="domain" description="FAS1" evidence="2">
    <location>
        <begin position="384"/>
        <end position="517"/>
    </location>
</feature>
<dbReference type="InterPro" id="IPR050904">
    <property type="entry name" value="Adhesion/Biosynth-related"/>
</dbReference>
<dbReference type="GO" id="GO:0031012">
    <property type="term" value="C:extracellular matrix"/>
    <property type="evidence" value="ECO:0000318"/>
    <property type="project" value="GO_Central"/>
</dbReference>
<dbReference type="AlphaFoldDB" id="A7RJ38"/>
<keyword evidence="1" id="KW-0732">Signal</keyword>
<dbReference type="OMA" id="PNIVDHA"/>
<dbReference type="GO" id="GO:0007155">
    <property type="term" value="P:cell adhesion"/>
    <property type="evidence" value="ECO:0000318"/>
    <property type="project" value="GO_Central"/>
</dbReference>
<dbReference type="SUPFAM" id="SSF82153">
    <property type="entry name" value="FAS1 domain"/>
    <property type="match status" value="4"/>
</dbReference>
<organism evidence="3 4">
    <name type="scientific">Nematostella vectensis</name>
    <name type="common">Starlet sea anemone</name>
    <dbReference type="NCBI Taxonomy" id="45351"/>
    <lineage>
        <taxon>Eukaryota</taxon>
        <taxon>Metazoa</taxon>
        <taxon>Cnidaria</taxon>
        <taxon>Anthozoa</taxon>
        <taxon>Hexacorallia</taxon>
        <taxon>Actiniaria</taxon>
        <taxon>Edwardsiidae</taxon>
        <taxon>Nematostella</taxon>
    </lineage>
</organism>
<dbReference type="FunFam" id="2.30.180.10:FF:000080">
    <property type="entry name" value="Predicted protein"/>
    <property type="match status" value="1"/>
</dbReference>
<sequence>MAMKLALACCLFLGLLGLSSGYGPGWMRLIGWWKRHHQERRLPEQPDIHQPLKKDGLNVCEMRVPVGMSQECVLEQGLRRLKCRSVTHHRTDYVCCPGFARVKGKPGCPEELYVSKMNIVEVAKSLGLSEFVKLVNLAELGSELVLDTKYTAFIPSNEAIKSIPAKTLEALAADPKKLRDVLLFHVLPEKVVSEALKHNMLLQTMDPPNDIRVNVNERTHPQVKVVQGAKIIQANQGASNGIIHVIDRVIFPSSGNLMSYLNENPQLSMLYEVLNSRNMTLSNVTLFAPSNAALQSLPPGRLDKLLKNKQCLQKFLTYHVLPEPLYSPVLRTCRWKSLEGSFVGVMYGADNTSLEVNDAMVTIGDVSTTDGVIHVIDKPLMPYGAMDLVEAVKSLKLNTLAKLLEDSGLAKTLATIDTSFTLLAPTDKAFSAVPADVMADLSRDAEKLKKVLTYHVIGRRVWTYEFGRDTLVDSLEGTKLRLNTFRLGKLHSVNGACLSRSNLETCNSVIHVISSVLIPEQRTLYDIVRNEPQFTTLARILEKSSLSDMLKNSSRSITLFAPTNKEDSEEQRQQGLF</sequence>
<feature type="domain" description="FAS1" evidence="2">
    <location>
        <begin position="115"/>
        <end position="250"/>
    </location>
</feature>
<dbReference type="PROSITE" id="PS50213">
    <property type="entry name" value="FAS1"/>
    <property type="match status" value="4"/>
</dbReference>
<dbReference type="InParanoid" id="A7RJ38"/>
<gene>
    <name evidence="3" type="ORF">NEMVEDRAFT_v1g238669</name>
</gene>
<dbReference type="InterPro" id="IPR036378">
    <property type="entry name" value="FAS1_dom_sf"/>
</dbReference>
<dbReference type="Pfam" id="PF02469">
    <property type="entry name" value="Fasciclin"/>
    <property type="match status" value="4"/>
</dbReference>
<feature type="signal peptide" evidence="1">
    <location>
        <begin position="1"/>
        <end position="21"/>
    </location>
</feature>
<feature type="domain" description="FAS1" evidence="2">
    <location>
        <begin position="254"/>
        <end position="380"/>
    </location>
</feature>
<name>A7RJ38_NEMVE</name>
<dbReference type="Gene3D" id="2.30.180.10">
    <property type="entry name" value="FAS1 domain"/>
    <property type="match status" value="4"/>
</dbReference>
<dbReference type="FunCoup" id="A7RJ38">
    <property type="interactions" value="107"/>
</dbReference>
<evidence type="ECO:0000256" key="1">
    <source>
        <dbReference type="SAM" id="SignalP"/>
    </source>
</evidence>
<dbReference type="HOGENOM" id="CLU_472758_0_0_1"/>
<evidence type="ECO:0000313" key="3">
    <source>
        <dbReference type="EMBL" id="EDO48508.1"/>
    </source>
</evidence>
<dbReference type="PANTHER" id="PTHR10900">
    <property type="entry name" value="PERIOSTIN-RELATED"/>
    <property type="match status" value="1"/>
</dbReference>
<dbReference type="eggNOG" id="KOG1437">
    <property type="taxonomic scope" value="Eukaryota"/>
</dbReference>
<dbReference type="InterPro" id="IPR000782">
    <property type="entry name" value="FAS1_domain"/>
</dbReference>
<keyword evidence="4" id="KW-1185">Reference proteome</keyword>
<accession>A7RJ38</accession>
<feature type="domain" description="FAS1" evidence="2">
    <location>
        <begin position="521"/>
        <end position="577"/>
    </location>
</feature>
<dbReference type="GO" id="GO:0005615">
    <property type="term" value="C:extracellular space"/>
    <property type="evidence" value="ECO:0000318"/>
    <property type="project" value="GO_Central"/>
</dbReference>
<dbReference type="Proteomes" id="UP000001593">
    <property type="component" value="Unassembled WGS sequence"/>
</dbReference>
<dbReference type="STRING" id="45351.A7RJ38"/>
<feature type="chain" id="PRO_5002713536" description="FAS1 domain-containing protein" evidence="1">
    <location>
        <begin position="22"/>
        <end position="577"/>
    </location>
</feature>
<dbReference type="GO" id="GO:0030198">
    <property type="term" value="P:extracellular matrix organization"/>
    <property type="evidence" value="ECO:0000318"/>
    <property type="project" value="GO_Central"/>
</dbReference>
<dbReference type="FunFam" id="2.30.180.10:FF:000032">
    <property type="entry name" value="Fasciclin domain-containing protein, putative"/>
    <property type="match status" value="2"/>
</dbReference>
<protein>
    <recommendedName>
        <fullName evidence="2">FAS1 domain-containing protein</fullName>
    </recommendedName>
</protein>
<evidence type="ECO:0000259" key="2">
    <source>
        <dbReference type="PROSITE" id="PS50213"/>
    </source>
</evidence>
<dbReference type="EMBL" id="DS469513">
    <property type="protein sequence ID" value="EDO48508.1"/>
    <property type="molecule type" value="Genomic_DNA"/>
</dbReference>